<evidence type="ECO:0000313" key="1">
    <source>
        <dbReference type="EMBL" id="KAI4802725.1"/>
    </source>
</evidence>
<evidence type="ECO:0000313" key="2">
    <source>
        <dbReference type="Proteomes" id="UP001057452"/>
    </source>
</evidence>
<name>A0ACB9VRY6_CHAAC</name>
<organism evidence="1 2">
    <name type="scientific">Chaenocephalus aceratus</name>
    <name type="common">Blackfin icefish</name>
    <name type="synonym">Chaenichthys aceratus</name>
    <dbReference type="NCBI Taxonomy" id="36190"/>
    <lineage>
        <taxon>Eukaryota</taxon>
        <taxon>Metazoa</taxon>
        <taxon>Chordata</taxon>
        <taxon>Craniata</taxon>
        <taxon>Vertebrata</taxon>
        <taxon>Euteleostomi</taxon>
        <taxon>Actinopterygii</taxon>
        <taxon>Neopterygii</taxon>
        <taxon>Teleostei</taxon>
        <taxon>Neoteleostei</taxon>
        <taxon>Acanthomorphata</taxon>
        <taxon>Eupercaria</taxon>
        <taxon>Perciformes</taxon>
        <taxon>Notothenioidei</taxon>
        <taxon>Channichthyidae</taxon>
        <taxon>Chaenocephalus</taxon>
    </lineage>
</organism>
<dbReference type="EMBL" id="CM043807">
    <property type="protein sequence ID" value="KAI4802725.1"/>
    <property type="molecule type" value="Genomic_DNA"/>
</dbReference>
<keyword evidence="2" id="KW-1185">Reference proteome</keyword>
<gene>
    <name evidence="1" type="ORF">KUCAC02_006303</name>
</gene>
<dbReference type="Proteomes" id="UP001057452">
    <property type="component" value="Chromosome 23"/>
</dbReference>
<accession>A0ACB9VRY6</accession>
<protein>
    <submittedName>
        <fullName evidence="1">Uncharacterized protein</fullName>
    </submittedName>
</protein>
<comment type="caution">
    <text evidence="1">The sequence shown here is derived from an EMBL/GenBank/DDBJ whole genome shotgun (WGS) entry which is preliminary data.</text>
</comment>
<reference evidence="1" key="1">
    <citation type="submission" date="2022-05" db="EMBL/GenBank/DDBJ databases">
        <title>Chromosome-level genome of Chaenocephalus aceratus.</title>
        <authorList>
            <person name="Park H."/>
        </authorList>
    </citation>
    <scope>NUCLEOTIDE SEQUENCE</scope>
    <source>
        <strain evidence="1">KU_202001</strain>
    </source>
</reference>
<sequence>METADSGFQWVFVPEEAACGAVSLVSVDAGPRRCFRIVVDPVLQCKLGQCVGLPPVTLAEEAGQEVLPGGGPRLHQPAFSIVLRSDLNYSICSFHRPGRAESLRAPLPRLCQVPLAG</sequence>
<proteinExistence type="predicted"/>